<evidence type="ECO:0000313" key="4">
    <source>
        <dbReference type="EMBL" id="CAM11724.1"/>
    </source>
</evidence>
<dbReference type="AlphaFoldDB" id="B1V9Q0"/>
<keyword evidence="2" id="KW-1133">Transmembrane helix</keyword>
<feature type="compositionally biased region" description="Polar residues" evidence="1">
    <location>
        <begin position="46"/>
        <end position="56"/>
    </location>
</feature>
<evidence type="ECO:0000313" key="3">
    <source>
        <dbReference type="EMBL" id="CAM11672.1"/>
    </source>
</evidence>
<dbReference type="EMBL" id="AM422018">
    <property type="protein sequence ID" value="CAM11672.1"/>
    <property type="molecule type" value="Genomic_DNA"/>
</dbReference>
<feature type="region of interest" description="Disordered" evidence="1">
    <location>
        <begin position="16"/>
        <end position="56"/>
    </location>
</feature>
<feature type="compositionally biased region" description="Low complexity" evidence="1">
    <location>
        <begin position="23"/>
        <end position="45"/>
    </location>
</feature>
<evidence type="ECO:0000313" key="5">
    <source>
        <dbReference type="Proteomes" id="UP000008323"/>
    </source>
</evidence>
<proteinExistence type="predicted"/>
<sequence>MIKKVIKKKKTNKKTTELKNKKLINSKPSTPNKTTVVKVPTTPEKQSTQTTPNNNNKGNLFKTFINLTIILYFILHVNVIYYQNQIPWLTTGINNLIDIIKSTLGGK</sequence>
<keyword evidence="2" id="KW-0472">Membrane</keyword>
<feature type="transmembrane region" description="Helical" evidence="2">
    <location>
        <begin position="64"/>
        <end position="82"/>
    </location>
</feature>
<name>B1V9Q0_PHYAS</name>
<keyword evidence="2" id="KW-0812">Transmembrane</keyword>
<reference evidence="3 5" key="1">
    <citation type="journal article" date="2008" name="J. Bacteriol.">
        <title>Comparative genome analysis of 'Candidatus Phytoplasma australiense' (subgroup tuf-Australia I; rp-A) and 'Ca. Phytoplasma asteris' strains OY-M and AY-WB.</title>
        <authorList>
            <person name="Tran-Nguyen L.T."/>
            <person name="Kube M."/>
            <person name="Schneider B."/>
            <person name="Reinhardt R."/>
            <person name="Gibb K.S."/>
        </authorList>
    </citation>
    <scope>NUCLEOTIDE SEQUENCE [LARGE SCALE GENOMIC DNA]</scope>
</reference>
<protein>
    <submittedName>
        <fullName evidence="3">Uncharacterized protein</fullName>
    </submittedName>
</protein>
<organism evidence="3 5">
    <name type="scientific">Phytoplasma australiense</name>
    <dbReference type="NCBI Taxonomy" id="59748"/>
    <lineage>
        <taxon>Bacteria</taxon>
        <taxon>Bacillati</taxon>
        <taxon>Mycoplasmatota</taxon>
        <taxon>Mollicutes</taxon>
        <taxon>Acholeplasmatales</taxon>
        <taxon>Acholeplasmataceae</taxon>
        <taxon>Candidatus Phytoplasma</taxon>
        <taxon>16SrXII (Stolbur group)</taxon>
    </lineage>
</organism>
<dbReference type="KEGG" id="pal:PA0389"/>
<accession>B1V9Q0</accession>
<dbReference type="KEGG" id="pal:PA0337"/>
<evidence type="ECO:0000256" key="1">
    <source>
        <dbReference type="SAM" id="MobiDB-lite"/>
    </source>
</evidence>
<dbReference type="STRING" id="59748.PA0337"/>
<evidence type="ECO:0000256" key="2">
    <source>
        <dbReference type="SAM" id="Phobius"/>
    </source>
</evidence>
<gene>
    <name evidence="3" type="ordered locus">PA0337</name>
    <name evidence="4" type="ordered locus">PA0389</name>
</gene>
<dbReference type="EMBL" id="AM422018">
    <property type="protein sequence ID" value="CAM11724.1"/>
    <property type="molecule type" value="Genomic_DNA"/>
</dbReference>
<dbReference type="Proteomes" id="UP000008323">
    <property type="component" value="Chromosome"/>
</dbReference>